<name>A0A8J5M9D9_9STRA</name>
<proteinExistence type="predicted"/>
<comment type="caution">
    <text evidence="1">The sequence shown here is derived from an EMBL/GenBank/DDBJ whole genome shotgun (WGS) entry which is preliminary data.</text>
</comment>
<dbReference type="EMBL" id="JAENGY010000247">
    <property type="protein sequence ID" value="KAG6968179.1"/>
    <property type="molecule type" value="Genomic_DNA"/>
</dbReference>
<dbReference type="AlphaFoldDB" id="A0A8J5M9D9"/>
<dbReference type="Proteomes" id="UP000709295">
    <property type="component" value="Unassembled WGS sequence"/>
</dbReference>
<evidence type="ECO:0000313" key="1">
    <source>
        <dbReference type="EMBL" id="KAG6968179.1"/>
    </source>
</evidence>
<gene>
    <name evidence="1" type="ORF">JG688_00005932</name>
</gene>
<sequence>MTHEEDVRVRPRGGKRGVKVTEACVEFWLSKLRDDPDITLRQLVDALKHERGVVVVPQTVKNHVDDACFTLK</sequence>
<protein>
    <submittedName>
        <fullName evidence="1">Uncharacterized protein</fullName>
    </submittedName>
</protein>
<accession>A0A8J5M9D9</accession>
<reference evidence="1" key="1">
    <citation type="submission" date="2021-01" db="EMBL/GenBank/DDBJ databases">
        <title>Phytophthora aleatoria, a newly-described species from Pinus radiata is distinct from Phytophthora cactorum isolates based on comparative genomics.</title>
        <authorList>
            <person name="Mcdougal R."/>
            <person name="Panda P."/>
            <person name="Williams N."/>
            <person name="Studholme D.J."/>
        </authorList>
    </citation>
    <scope>NUCLEOTIDE SEQUENCE</scope>
    <source>
        <strain evidence="1">NZFS 4037</strain>
    </source>
</reference>
<organism evidence="1 2">
    <name type="scientific">Phytophthora aleatoria</name>
    <dbReference type="NCBI Taxonomy" id="2496075"/>
    <lineage>
        <taxon>Eukaryota</taxon>
        <taxon>Sar</taxon>
        <taxon>Stramenopiles</taxon>
        <taxon>Oomycota</taxon>
        <taxon>Peronosporomycetes</taxon>
        <taxon>Peronosporales</taxon>
        <taxon>Peronosporaceae</taxon>
        <taxon>Phytophthora</taxon>
    </lineage>
</organism>
<keyword evidence="2" id="KW-1185">Reference proteome</keyword>
<evidence type="ECO:0000313" key="2">
    <source>
        <dbReference type="Proteomes" id="UP000709295"/>
    </source>
</evidence>